<protein>
    <submittedName>
        <fullName evidence="7">Ribonuclease BN</fullName>
    </submittedName>
</protein>
<dbReference type="Gene3D" id="3.50.50.60">
    <property type="entry name" value="FAD/NAD(P)-binding domain"/>
    <property type="match status" value="3"/>
</dbReference>
<dbReference type="SUPFAM" id="SSF54373">
    <property type="entry name" value="FAD-linked reductases, C-terminal domain"/>
    <property type="match status" value="1"/>
</dbReference>
<dbReference type="Proteomes" id="UP000192775">
    <property type="component" value="Chromosome"/>
</dbReference>
<keyword evidence="2" id="KW-0285">Flavoprotein</keyword>
<evidence type="ECO:0000259" key="6">
    <source>
        <dbReference type="Pfam" id="PF05199"/>
    </source>
</evidence>
<dbReference type="AlphaFoldDB" id="A0A1X9LRS8"/>
<dbReference type="Pfam" id="PF05199">
    <property type="entry name" value="GMC_oxred_C"/>
    <property type="match status" value="1"/>
</dbReference>
<evidence type="ECO:0000313" key="7">
    <source>
        <dbReference type="EMBL" id="ARJ07142.1"/>
    </source>
</evidence>
<dbReference type="Pfam" id="PF00732">
    <property type="entry name" value="GMC_oxred_N"/>
    <property type="match status" value="1"/>
</dbReference>
<dbReference type="KEGG" id="cphy:B5808_01795"/>
<feature type="domain" description="Glucose-methanol-choline oxidoreductase N-terminal" evidence="5">
    <location>
        <begin position="81"/>
        <end position="299"/>
    </location>
</feature>
<sequence>MRTHGEEDVVDVVVIGTGAGGAPLLASLAARGMRVVALEAGENRTPEDHAPEETLASADINWMDERLSAGSDPTAFGPNNSGRGVGGSSLHWGAFTPRPDARDLRLRTETGLGRDWPVDPGELTDYVRRVEHEIGVSGPARYPWDPSRRYEQPPALRNAPADIMVRGCEQLGISASDAPAAVLTRDRHQPSWGMRQACVNCGACHQGCRNTAKASMDTTYLPAAVADGAEIRPGCTVHTIELDARGRVEAVVYRQDGQDHRQLCRTLVLAAGGVETPRLLLHTGLANGSGHVGRHFLAHGATQVWARFDGEVRGHRGYPSSIITEDFVRPDDVSFAGGYLIQSLGVMPQTFATTLTRGGGLWGSSLVEALRDYPRMSGLGINGECLPSDSNALVLSDEVDAIGVPKARITFNSGPNEEAIKAHAVDVMTRILEAAGGTDVRVLDRTAHTIGTCRMGTDPDDSVVDPWGRSHEIPNLWISDNSTFPSALTANPALTIMALALRTADRMASSEARVA</sequence>
<keyword evidence="8" id="KW-1185">Reference proteome</keyword>
<proteinExistence type="inferred from homology"/>
<dbReference type="STRING" id="1619308.B5808_01795"/>
<accession>A0A1X9LRS8</accession>
<evidence type="ECO:0000256" key="4">
    <source>
        <dbReference type="ARBA" id="ARBA00023002"/>
    </source>
</evidence>
<dbReference type="InterPro" id="IPR036188">
    <property type="entry name" value="FAD/NAD-bd_sf"/>
</dbReference>
<dbReference type="SUPFAM" id="SSF51905">
    <property type="entry name" value="FAD/NAD(P)-binding domain"/>
    <property type="match status" value="1"/>
</dbReference>
<evidence type="ECO:0000313" key="8">
    <source>
        <dbReference type="Proteomes" id="UP000192775"/>
    </source>
</evidence>
<dbReference type="PANTHER" id="PTHR46056">
    <property type="entry name" value="LONG-CHAIN-ALCOHOL OXIDASE"/>
    <property type="match status" value="1"/>
</dbReference>
<evidence type="ECO:0000256" key="1">
    <source>
        <dbReference type="ARBA" id="ARBA00010790"/>
    </source>
</evidence>
<feature type="domain" description="Glucose-methanol-choline oxidoreductase C-terminal" evidence="6">
    <location>
        <begin position="388"/>
        <end position="500"/>
    </location>
</feature>
<evidence type="ECO:0000256" key="2">
    <source>
        <dbReference type="ARBA" id="ARBA00022630"/>
    </source>
</evidence>
<name>A0A1X9LRS8_9MICO</name>
<reference evidence="7 8" key="1">
    <citation type="submission" date="2017-04" db="EMBL/GenBank/DDBJ databases">
        <authorList>
            <person name="Afonso C.L."/>
            <person name="Miller P.J."/>
            <person name="Scott M.A."/>
            <person name="Spackman E."/>
            <person name="Goraichik I."/>
            <person name="Dimitrov K.M."/>
            <person name="Suarez D.L."/>
            <person name="Swayne D.E."/>
        </authorList>
    </citation>
    <scope>NUCLEOTIDE SEQUENCE [LARGE SCALE GENOMIC DNA]</scope>
    <source>
        <strain evidence="8">XA(T)</strain>
    </source>
</reference>
<evidence type="ECO:0000259" key="5">
    <source>
        <dbReference type="Pfam" id="PF00732"/>
    </source>
</evidence>
<keyword evidence="3" id="KW-0274">FAD</keyword>
<dbReference type="InterPro" id="IPR007867">
    <property type="entry name" value="GMC_OxRtase_C"/>
</dbReference>
<gene>
    <name evidence="7" type="ORF">B5808_01795</name>
</gene>
<keyword evidence="4" id="KW-0560">Oxidoreductase</keyword>
<dbReference type="GO" id="GO:0050660">
    <property type="term" value="F:flavin adenine dinucleotide binding"/>
    <property type="evidence" value="ECO:0007669"/>
    <property type="project" value="InterPro"/>
</dbReference>
<dbReference type="PANTHER" id="PTHR46056:SF12">
    <property type="entry name" value="LONG-CHAIN-ALCOHOL OXIDASE"/>
    <property type="match status" value="1"/>
</dbReference>
<dbReference type="GO" id="GO:0016614">
    <property type="term" value="F:oxidoreductase activity, acting on CH-OH group of donors"/>
    <property type="evidence" value="ECO:0007669"/>
    <property type="project" value="InterPro"/>
</dbReference>
<dbReference type="InterPro" id="IPR000172">
    <property type="entry name" value="GMC_OxRdtase_N"/>
</dbReference>
<comment type="similarity">
    <text evidence="1">Belongs to the GMC oxidoreductase family.</text>
</comment>
<evidence type="ECO:0000256" key="3">
    <source>
        <dbReference type="ARBA" id="ARBA00022827"/>
    </source>
</evidence>
<dbReference type="EMBL" id="CP020715">
    <property type="protein sequence ID" value="ARJ07142.1"/>
    <property type="molecule type" value="Genomic_DNA"/>
</dbReference>
<organism evidence="7 8">
    <name type="scientific">Cnuibacter physcomitrellae</name>
    <dbReference type="NCBI Taxonomy" id="1619308"/>
    <lineage>
        <taxon>Bacteria</taxon>
        <taxon>Bacillati</taxon>
        <taxon>Actinomycetota</taxon>
        <taxon>Actinomycetes</taxon>
        <taxon>Micrococcales</taxon>
        <taxon>Microbacteriaceae</taxon>
        <taxon>Cnuibacter</taxon>
    </lineage>
</organism>